<evidence type="ECO:0000313" key="4">
    <source>
        <dbReference type="EMBL" id="MFD1249862.1"/>
    </source>
</evidence>
<dbReference type="InterPro" id="IPR029058">
    <property type="entry name" value="AB_hydrolase_fold"/>
</dbReference>
<evidence type="ECO:0000256" key="2">
    <source>
        <dbReference type="ARBA" id="ARBA00022801"/>
    </source>
</evidence>
<sequence length="346" mass="36823">MNLRTTVEAGLVKTVMGLPAKAQRALSGRPLVLDGQTLAPDLQLMLALQKLARKGDLRGADVISGRAAMKANAGLVGGRQPIGAVRELTVAGLPARHYLPHGARAVRAGTPLLLFFHGGGFLYGDLDSHDAPCRVLAEESGVPVLSVEYRVGPEAAFPTAFDDAEAALRWVHDNAAELGVDPARIGVGGDSAGGNIAAWTAIVAAREGLPLAFQLLIYPCVDVDRDTESLRLFGEGLYLTAEGMQEFTESYLLTPEDRADDRMNLLDVKLPDGLAPAYVVTAGFDPLRDEGEEYARLLVDAGVEVELRRFVDQIHGFLNIVGVGRSSRAAVLEIAGRLREGLAARS</sequence>
<name>A0ABW3W4T3_9ACTN</name>
<keyword evidence="2 4" id="KW-0378">Hydrolase</keyword>
<dbReference type="PANTHER" id="PTHR48081">
    <property type="entry name" value="AB HYDROLASE SUPERFAMILY PROTEIN C4A8.06C"/>
    <property type="match status" value="1"/>
</dbReference>
<protein>
    <submittedName>
        <fullName evidence="4">Alpha/beta hydrolase</fullName>
    </submittedName>
</protein>
<keyword evidence="5" id="KW-1185">Reference proteome</keyword>
<comment type="caution">
    <text evidence="4">The sequence shown here is derived from an EMBL/GenBank/DDBJ whole genome shotgun (WGS) entry which is preliminary data.</text>
</comment>
<dbReference type="PANTHER" id="PTHR48081:SF8">
    <property type="entry name" value="ALPHA_BETA HYDROLASE FOLD-3 DOMAIN-CONTAINING PROTEIN-RELATED"/>
    <property type="match status" value="1"/>
</dbReference>
<dbReference type="InterPro" id="IPR002168">
    <property type="entry name" value="Lipase_GDXG_HIS_AS"/>
</dbReference>
<dbReference type="Pfam" id="PF07859">
    <property type="entry name" value="Abhydrolase_3"/>
    <property type="match status" value="1"/>
</dbReference>
<evidence type="ECO:0000259" key="3">
    <source>
        <dbReference type="Pfam" id="PF07859"/>
    </source>
</evidence>
<evidence type="ECO:0000313" key="5">
    <source>
        <dbReference type="Proteomes" id="UP001597229"/>
    </source>
</evidence>
<organism evidence="4 5">
    <name type="scientific">Nocardioides ginsengisoli</name>
    <dbReference type="NCBI Taxonomy" id="363868"/>
    <lineage>
        <taxon>Bacteria</taxon>
        <taxon>Bacillati</taxon>
        <taxon>Actinomycetota</taxon>
        <taxon>Actinomycetes</taxon>
        <taxon>Propionibacteriales</taxon>
        <taxon>Nocardioidaceae</taxon>
        <taxon>Nocardioides</taxon>
    </lineage>
</organism>
<comment type="similarity">
    <text evidence="1">Belongs to the 'GDXG' lipolytic enzyme family.</text>
</comment>
<dbReference type="Gene3D" id="3.40.50.1820">
    <property type="entry name" value="alpha/beta hydrolase"/>
    <property type="match status" value="1"/>
</dbReference>
<dbReference type="GO" id="GO:0016787">
    <property type="term" value="F:hydrolase activity"/>
    <property type="evidence" value="ECO:0007669"/>
    <property type="project" value="UniProtKB-KW"/>
</dbReference>
<dbReference type="RefSeq" id="WP_367918369.1">
    <property type="nucleotide sequence ID" value="NZ_BAABAC010000011.1"/>
</dbReference>
<dbReference type="InterPro" id="IPR050300">
    <property type="entry name" value="GDXG_lipolytic_enzyme"/>
</dbReference>
<dbReference type="EMBL" id="JBHTLX010000023">
    <property type="protein sequence ID" value="MFD1249862.1"/>
    <property type="molecule type" value="Genomic_DNA"/>
</dbReference>
<accession>A0ABW3W4T3</accession>
<dbReference type="Proteomes" id="UP001597229">
    <property type="component" value="Unassembled WGS sequence"/>
</dbReference>
<dbReference type="InterPro" id="IPR013094">
    <property type="entry name" value="AB_hydrolase_3"/>
</dbReference>
<dbReference type="SUPFAM" id="SSF53474">
    <property type="entry name" value="alpha/beta-Hydrolases"/>
    <property type="match status" value="1"/>
</dbReference>
<proteinExistence type="inferred from homology"/>
<dbReference type="PROSITE" id="PS01173">
    <property type="entry name" value="LIPASE_GDXG_HIS"/>
    <property type="match status" value="1"/>
</dbReference>
<reference evidence="5" key="1">
    <citation type="journal article" date="2019" name="Int. J. Syst. Evol. Microbiol.">
        <title>The Global Catalogue of Microorganisms (GCM) 10K type strain sequencing project: providing services to taxonomists for standard genome sequencing and annotation.</title>
        <authorList>
            <consortium name="The Broad Institute Genomics Platform"/>
            <consortium name="The Broad Institute Genome Sequencing Center for Infectious Disease"/>
            <person name="Wu L."/>
            <person name="Ma J."/>
        </authorList>
    </citation>
    <scope>NUCLEOTIDE SEQUENCE [LARGE SCALE GENOMIC DNA]</scope>
    <source>
        <strain evidence="5">CCUG 52478</strain>
    </source>
</reference>
<evidence type="ECO:0000256" key="1">
    <source>
        <dbReference type="ARBA" id="ARBA00010515"/>
    </source>
</evidence>
<gene>
    <name evidence="4" type="ORF">ACFQ3F_18830</name>
</gene>
<feature type="domain" description="Alpha/beta hydrolase fold-3" evidence="3">
    <location>
        <begin position="113"/>
        <end position="318"/>
    </location>
</feature>